<dbReference type="AlphaFoldDB" id="A0A3B0R8B2"/>
<dbReference type="InterPro" id="IPR036890">
    <property type="entry name" value="HATPase_C_sf"/>
</dbReference>
<evidence type="ECO:0000256" key="5">
    <source>
        <dbReference type="ARBA" id="ARBA00022553"/>
    </source>
</evidence>
<dbReference type="InterPro" id="IPR003594">
    <property type="entry name" value="HATPase_dom"/>
</dbReference>
<dbReference type="EMBL" id="UOED01000035">
    <property type="protein sequence ID" value="VAV88712.1"/>
    <property type="molecule type" value="Genomic_DNA"/>
</dbReference>
<dbReference type="Gene3D" id="1.10.287.130">
    <property type="match status" value="1"/>
</dbReference>
<evidence type="ECO:0000256" key="6">
    <source>
        <dbReference type="ARBA" id="ARBA00022679"/>
    </source>
</evidence>
<feature type="transmembrane region" description="Helical" evidence="14">
    <location>
        <begin position="69"/>
        <end position="86"/>
    </location>
</feature>
<evidence type="ECO:0000256" key="3">
    <source>
        <dbReference type="ARBA" id="ARBA00012438"/>
    </source>
</evidence>
<dbReference type="SUPFAM" id="SSF55874">
    <property type="entry name" value="ATPase domain of HSP90 chaperone/DNA topoisomerase II/histidine kinase"/>
    <property type="match status" value="1"/>
</dbReference>
<accession>A0A3B0R8B2</accession>
<feature type="transmembrane region" description="Helical" evidence="14">
    <location>
        <begin position="225"/>
        <end position="244"/>
    </location>
</feature>
<feature type="transmembrane region" description="Helical" evidence="14">
    <location>
        <begin position="167"/>
        <end position="187"/>
    </location>
</feature>
<dbReference type="Gene3D" id="3.30.565.10">
    <property type="entry name" value="Histidine kinase-like ATPase, C-terminal domain"/>
    <property type="match status" value="1"/>
</dbReference>
<keyword evidence="6" id="KW-0808">Transferase</keyword>
<dbReference type="Pfam" id="PF05231">
    <property type="entry name" value="MASE1"/>
    <property type="match status" value="1"/>
</dbReference>
<dbReference type="InterPro" id="IPR050736">
    <property type="entry name" value="Sensor_HK_Regulatory"/>
</dbReference>
<dbReference type="FunFam" id="3.30.565.10:FF:000006">
    <property type="entry name" value="Sensor histidine kinase WalK"/>
    <property type="match status" value="1"/>
</dbReference>
<feature type="transmembrane region" description="Helical" evidence="14">
    <location>
        <begin position="46"/>
        <end position="62"/>
    </location>
</feature>
<dbReference type="FunFam" id="1.10.287.130:FF:000038">
    <property type="entry name" value="Sensory transduction histidine kinase"/>
    <property type="match status" value="1"/>
</dbReference>
<evidence type="ECO:0000256" key="4">
    <source>
        <dbReference type="ARBA" id="ARBA00022475"/>
    </source>
</evidence>
<dbReference type="Pfam" id="PF00512">
    <property type="entry name" value="HisKA"/>
    <property type="match status" value="1"/>
</dbReference>
<dbReference type="Pfam" id="PF02518">
    <property type="entry name" value="HATPase_c"/>
    <property type="match status" value="1"/>
</dbReference>
<dbReference type="SMART" id="SM00387">
    <property type="entry name" value="HATPase_c"/>
    <property type="match status" value="1"/>
</dbReference>
<keyword evidence="10" id="KW-0067">ATP-binding</keyword>
<dbReference type="PRINTS" id="PR00344">
    <property type="entry name" value="BCTRLSENSOR"/>
</dbReference>
<keyword evidence="11 14" id="KW-1133">Transmembrane helix</keyword>
<sequence>MIDSEDIKPAKLTGLNIFNRSLLTGIIYGLLIYLSTIFIFPPAATPVIWSANAFPVAVLLFNRSKYWPVILFFTALGHLAGQLPTTPFEIKLYLILCITNLLEIFLLAVFLRKIAGECPTKYRLKPFIVSSIWITALALFSAVLLSVILFSSFIADMDFIQTAIKTFTSTYLGQLLLLPAIIYYIVLDRASFRKISRNTAIEFCIIWTIFLFMIVATLASLNSRMPLYTIFPYITFPVIIWTVFRFGIRLTLTFSIITSLLIKYLASLGYIPFGHSDFNDPYQIIQMNLALISLYGTILILAIIVYDQSQTKLDLAKRDEWFEIAINHMSGGLYLLDQKRRFKVLSTNLRDKFALPSDICHLGAHIEPVFEFRAKRGDYGPGDPDEMVKQRMIELEGRKTTHGQNTSADGRTYEYYQNHTQDDEIIIIYYEVTERIKAEQDSKQALIEAQQANKAKTDFLANMSHELRTPLNAIIGFSEMMSKDDFGALSMDKVREYSTDIHMSGRHLLQIINDILDLSKIEAGMADINPEDIHLDDEIRESVTFIALRASDADISIVNDIVNTDTIILADKRMFKQIMVNLLSNSVKFTPPGGDIHISHEINAAGDVTIRVADTGIGIDENNIEAMMEPFRQADSSLSREFEGTGLGLPLVKSLMELHDGTIKIKSRIGEGTSVFITFPYQKTTD</sequence>
<evidence type="ECO:0000256" key="2">
    <source>
        <dbReference type="ARBA" id="ARBA00004651"/>
    </source>
</evidence>
<feature type="transmembrane region" description="Helical" evidence="14">
    <location>
        <begin position="21"/>
        <end position="40"/>
    </location>
</feature>
<gene>
    <name evidence="16" type="ORF">MNBD_ALPHA02-2321</name>
</gene>
<proteinExistence type="predicted"/>
<dbReference type="CDD" id="cd00082">
    <property type="entry name" value="HisKA"/>
    <property type="match status" value="1"/>
</dbReference>
<comment type="catalytic activity">
    <reaction evidence="1">
        <text>ATP + protein L-histidine = ADP + protein N-phospho-L-histidine.</text>
        <dbReference type="EC" id="2.7.13.3"/>
    </reaction>
</comment>
<keyword evidence="4" id="KW-1003">Cell membrane</keyword>
<organism evidence="16">
    <name type="scientific">hydrothermal vent metagenome</name>
    <dbReference type="NCBI Taxonomy" id="652676"/>
    <lineage>
        <taxon>unclassified sequences</taxon>
        <taxon>metagenomes</taxon>
        <taxon>ecological metagenomes</taxon>
    </lineage>
</organism>
<keyword evidence="12" id="KW-0902">Two-component regulatory system</keyword>
<dbReference type="SMART" id="SM00388">
    <property type="entry name" value="HisKA"/>
    <property type="match status" value="1"/>
</dbReference>
<dbReference type="Pfam" id="PF12860">
    <property type="entry name" value="PAS_7"/>
    <property type="match status" value="1"/>
</dbReference>
<reference evidence="16" key="1">
    <citation type="submission" date="2018-06" db="EMBL/GenBank/DDBJ databases">
        <authorList>
            <person name="Zhirakovskaya E."/>
        </authorList>
    </citation>
    <scope>NUCLEOTIDE SEQUENCE</scope>
</reference>
<protein>
    <recommendedName>
        <fullName evidence="3">histidine kinase</fullName>
        <ecNumber evidence="3">2.7.13.3</ecNumber>
    </recommendedName>
</protein>
<evidence type="ECO:0000256" key="14">
    <source>
        <dbReference type="SAM" id="Phobius"/>
    </source>
</evidence>
<feature type="transmembrane region" description="Helical" evidence="14">
    <location>
        <begin position="132"/>
        <end position="155"/>
    </location>
</feature>
<comment type="subcellular location">
    <subcellularLocation>
        <location evidence="2">Cell membrane</location>
        <topology evidence="2">Multi-pass membrane protein</topology>
    </subcellularLocation>
</comment>
<feature type="transmembrane region" description="Helical" evidence="14">
    <location>
        <begin position="199"/>
        <end position="219"/>
    </location>
</feature>
<dbReference type="SUPFAM" id="SSF47384">
    <property type="entry name" value="Homodimeric domain of signal transducing histidine kinase"/>
    <property type="match status" value="1"/>
</dbReference>
<evidence type="ECO:0000256" key="1">
    <source>
        <dbReference type="ARBA" id="ARBA00000085"/>
    </source>
</evidence>
<feature type="transmembrane region" description="Helical" evidence="14">
    <location>
        <begin position="285"/>
        <end position="306"/>
    </location>
</feature>
<keyword evidence="8" id="KW-0547">Nucleotide-binding</keyword>
<evidence type="ECO:0000256" key="9">
    <source>
        <dbReference type="ARBA" id="ARBA00022777"/>
    </source>
</evidence>
<dbReference type="PANTHER" id="PTHR43711">
    <property type="entry name" value="TWO-COMPONENT HISTIDINE KINASE"/>
    <property type="match status" value="1"/>
</dbReference>
<dbReference type="InterPro" id="IPR036097">
    <property type="entry name" value="HisK_dim/P_sf"/>
</dbReference>
<feature type="transmembrane region" description="Helical" evidence="14">
    <location>
        <begin position="92"/>
        <end position="111"/>
    </location>
</feature>
<keyword evidence="13 14" id="KW-0472">Membrane</keyword>
<dbReference type="PROSITE" id="PS50109">
    <property type="entry name" value="HIS_KIN"/>
    <property type="match status" value="1"/>
</dbReference>
<dbReference type="InterPro" id="IPR007895">
    <property type="entry name" value="MASE1"/>
</dbReference>
<dbReference type="InterPro" id="IPR004358">
    <property type="entry name" value="Sig_transdc_His_kin-like_C"/>
</dbReference>
<evidence type="ECO:0000256" key="13">
    <source>
        <dbReference type="ARBA" id="ARBA00023136"/>
    </source>
</evidence>
<keyword evidence="9" id="KW-0418">Kinase</keyword>
<dbReference type="PANTHER" id="PTHR43711:SF26">
    <property type="entry name" value="SENSOR HISTIDINE KINASE RCSC"/>
    <property type="match status" value="1"/>
</dbReference>
<dbReference type="GO" id="GO:0005524">
    <property type="term" value="F:ATP binding"/>
    <property type="evidence" value="ECO:0007669"/>
    <property type="project" value="UniProtKB-KW"/>
</dbReference>
<dbReference type="InterPro" id="IPR005467">
    <property type="entry name" value="His_kinase_dom"/>
</dbReference>
<evidence type="ECO:0000256" key="11">
    <source>
        <dbReference type="ARBA" id="ARBA00022989"/>
    </source>
</evidence>
<evidence type="ECO:0000313" key="16">
    <source>
        <dbReference type="EMBL" id="VAV88712.1"/>
    </source>
</evidence>
<evidence type="ECO:0000256" key="7">
    <source>
        <dbReference type="ARBA" id="ARBA00022692"/>
    </source>
</evidence>
<evidence type="ECO:0000256" key="8">
    <source>
        <dbReference type="ARBA" id="ARBA00022741"/>
    </source>
</evidence>
<evidence type="ECO:0000256" key="12">
    <source>
        <dbReference type="ARBA" id="ARBA00023012"/>
    </source>
</evidence>
<name>A0A3B0R8B2_9ZZZZ</name>
<keyword evidence="5" id="KW-0597">Phosphoprotein</keyword>
<keyword evidence="7 14" id="KW-0812">Transmembrane</keyword>
<dbReference type="EC" id="2.7.13.3" evidence="3"/>
<dbReference type="InterPro" id="IPR003661">
    <property type="entry name" value="HisK_dim/P_dom"/>
</dbReference>
<evidence type="ECO:0000259" key="15">
    <source>
        <dbReference type="PROSITE" id="PS50109"/>
    </source>
</evidence>
<feature type="transmembrane region" description="Helical" evidence="14">
    <location>
        <begin position="251"/>
        <end position="273"/>
    </location>
</feature>
<feature type="domain" description="Histidine kinase" evidence="15">
    <location>
        <begin position="462"/>
        <end position="683"/>
    </location>
</feature>
<dbReference type="GO" id="GO:0005886">
    <property type="term" value="C:plasma membrane"/>
    <property type="evidence" value="ECO:0007669"/>
    <property type="project" value="UniProtKB-SubCell"/>
</dbReference>
<evidence type="ECO:0000256" key="10">
    <source>
        <dbReference type="ARBA" id="ARBA00022840"/>
    </source>
</evidence>
<dbReference type="GO" id="GO:0000155">
    <property type="term" value="F:phosphorelay sensor kinase activity"/>
    <property type="evidence" value="ECO:0007669"/>
    <property type="project" value="InterPro"/>
</dbReference>